<evidence type="ECO:0000313" key="2">
    <source>
        <dbReference type="EMBL" id="SEQ91327.1"/>
    </source>
</evidence>
<feature type="domain" description="YgjP-like metallopeptidase" evidence="1">
    <location>
        <begin position="26"/>
        <end position="237"/>
    </location>
</feature>
<dbReference type="Pfam" id="PF01863">
    <property type="entry name" value="YgjP-like"/>
    <property type="match status" value="1"/>
</dbReference>
<protein>
    <recommendedName>
        <fullName evidence="1">YgjP-like metallopeptidase domain-containing protein</fullName>
    </recommendedName>
</protein>
<keyword evidence="3" id="KW-1185">Reference proteome</keyword>
<dbReference type="Proteomes" id="UP000199233">
    <property type="component" value="Unassembled WGS sequence"/>
</dbReference>
<dbReference type="EMBL" id="FOFS01000012">
    <property type="protein sequence ID" value="SEQ91327.1"/>
    <property type="molecule type" value="Genomic_DNA"/>
</dbReference>
<dbReference type="CDD" id="cd07344">
    <property type="entry name" value="M48_yhfN_like"/>
    <property type="match status" value="1"/>
</dbReference>
<dbReference type="STRING" id="489703.SAMN04488038_112112"/>
<dbReference type="Gene3D" id="3.30.2010.10">
    <property type="entry name" value="Metalloproteases ('zincins'), catalytic domain"/>
    <property type="match status" value="1"/>
</dbReference>
<proteinExistence type="predicted"/>
<organism evidence="2 3">
    <name type="scientific">Solimonas aquatica</name>
    <dbReference type="NCBI Taxonomy" id="489703"/>
    <lineage>
        <taxon>Bacteria</taxon>
        <taxon>Pseudomonadati</taxon>
        <taxon>Pseudomonadota</taxon>
        <taxon>Gammaproteobacteria</taxon>
        <taxon>Nevskiales</taxon>
        <taxon>Nevskiaceae</taxon>
        <taxon>Solimonas</taxon>
    </lineage>
</organism>
<dbReference type="AlphaFoldDB" id="A0A1H9JWZ4"/>
<dbReference type="InterPro" id="IPR053136">
    <property type="entry name" value="UTP_pyrophosphatase-like"/>
</dbReference>
<evidence type="ECO:0000313" key="3">
    <source>
        <dbReference type="Proteomes" id="UP000199233"/>
    </source>
</evidence>
<evidence type="ECO:0000259" key="1">
    <source>
        <dbReference type="Pfam" id="PF01863"/>
    </source>
</evidence>
<name>A0A1H9JWZ4_9GAMM</name>
<sequence>MKPEANQLELFREDYRLRERVSAKARHIRIEVRPSREVVLVYPRWVPRIEAIAFLRSREAWIRAKLAELAQQAPEAPPAPQWDGRDELPLRGRLLPVTVAPARLRRASVRIEEQRICIFAPSEHCAEPRRLQLALLAALQQQARLDAQRYLDEEAARLGLRWRELRLRDPRTLWGSCTQQGAISLSWRLVMAPPAVFRYVVVHELCHLVHMNHSQRFWSLVAQQMPDYEAQRRWLSEQGHLLHRHLPAKAA</sequence>
<dbReference type="InterPro" id="IPR002725">
    <property type="entry name" value="YgjP-like_metallopeptidase"/>
</dbReference>
<dbReference type="OrthoDB" id="9811177at2"/>
<accession>A0A1H9JWZ4</accession>
<dbReference type="RefSeq" id="WP_093288091.1">
    <property type="nucleotide sequence ID" value="NZ_FOFS01000012.1"/>
</dbReference>
<reference evidence="2 3" key="1">
    <citation type="submission" date="2016-10" db="EMBL/GenBank/DDBJ databases">
        <authorList>
            <person name="de Groot N.N."/>
        </authorList>
    </citation>
    <scope>NUCLEOTIDE SEQUENCE [LARGE SCALE GENOMIC DNA]</scope>
    <source>
        <strain evidence="2 3">DSM 25927</strain>
    </source>
</reference>
<dbReference type="PANTHER" id="PTHR30399">
    <property type="entry name" value="UNCHARACTERIZED PROTEIN YGJP"/>
    <property type="match status" value="1"/>
</dbReference>
<dbReference type="PANTHER" id="PTHR30399:SF1">
    <property type="entry name" value="UTP PYROPHOSPHATASE"/>
    <property type="match status" value="1"/>
</dbReference>
<gene>
    <name evidence="2" type="ORF">SAMN04488038_112112</name>
</gene>